<evidence type="ECO:0000256" key="1">
    <source>
        <dbReference type="ARBA" id="ARBA00022553"/>
    </source>
</evidence>
<dbReference type="InterPro" id="IPR036390">
    <property type="entry name" value="WH_DNA-bd_sf"/>
</dbReference>
<dbReference type="SUPFAM" id="SSF46785">
    <property type="entry name" value="Winged helix' DNA-binding domain"/>
    <property type="match status" value="1"/>
</dbReference>
<dbReference type="STRING" id="45351.A7S025"/>
<sequence length="152" mass="18101">MSPDKLPRSDLKNLLQHQLEYYFSRENLSRDTYLLSQMDRDNYVPIWTVANFNQVKKLTKDLELVKEALRDSPHLQVDSLCEKVRANIKRCIVVLREIPETTPIEEVKALFAGENCPQYQSCEFALNEYWYIQFETEEDAQKAYKYLREEVK</sequence>
<dbReference type="GO" id="GO:0003730">
    <property type="term" value="F:mRNA 3'-UTR binding"/>
    <property type="evidence" value="ECO:0000318"/>
    <property type="project" value="GO_Central"/>
</dbReference>
<dbReference type="SUPFAM" id="SSF54928">
    <property type="entry name" value="RNA-binding domain, RBD"/>
    <property type="match status" value="1"/>
</dbReference>
<dbReference type="PANTHER" id="PTHR22792">
    <property type="entry name" value="LUPUS LA PROTEIN-RELATED"/>
    <property type="match status" value="1"/>
</dbReference>
<dbReference type="InterPro" id="IPR006630">
    <property type="entry name" value="La_HTH"/>
</dbReference>
<keyword evidence="6" id="KW-1185">Reference proteome</keyword>
<dbReference type="AlphaFoldDB" id="A7S025"/>
<dbReference type="InParanoid" id="A7S025"/>
<dbReference type="Proteomes" id="UP000001593">
    <property type="component" value="Unassembled WGS sequence"/>
</dbReference>
<evidence type="ECO:0000259" key="4">
    <source>
        <dbReference type="PROSITE" id="PS50961"/>
    </source>
</evidence>
<evidence type="ECO:0000256" key="2">
    <source>
        <dbReference type="ARBA" id="ARBA00022884"/>
    </source>
</evidence>
<proteinExistence type="predicted"/>
<protein>
    <recommendedName>
        <fullName evidence="4">HTH La-type RNA-binding domain-containing protein</fullName>
    </recommendedName>
</protein>
<dbReference type="InterPro" id="IPR058699">
    <property type="entry name" value="RRM_LARP4/4B"/>
</dbReference>
<dbReference type="CDD" id="cd12430">
    <property type="entry name" value="RRM_LARP4_5_like"/>
    <property type="match status" value="1"/>
</dbReference>
<accession>A7S025</accession>
<dbReference type="Pfam" id="PF26088">
    <property type="entry name" value="RRM_LARP4"/>
    <property type="match status" value="1"/>
</dbReference>
<dbReference type="Pfam" id="PF05383">
    <property type="entry name" value="La"/>
    <property type="match status" value="1"/>
</dbReference>
<keyword evidence="1" id="KW-0597">Phosphoprotein</keyword>
<dbReference type="Gene3D" id="1.10.10.10">
    <property type="entry name" value="Winged helix-like DNA-binding domain superfamily/Winged helix DNA-binding domain"/>
    <property type="match status" value="1"/>
</dbReference>
<keyword evidence="2 3" id="KW-0694">RNA-binding</keyword>
<dbReference type="InterPro" id="IPR045180">
    <property type="entry name" value="La_dom_prot"/>
</dbReference>
<dbReference type="PANTHER" id="PTHR22792:SF131">
    <property type="entry name" value="LA-RELATED PROTEIN LARP4B"/>
    <property type="match status" value="1"/>
</dbReference>
<dbReference type="OMA" id="CEFVNND"/>
<dbReference type="HOGENOM" id="CLU_123940_0_0_1"/>
<dbReference type="KEGG" id="nve:5514837"/>
<dbReference type="CDD" id="cd08031">
    <property type="entry name" value="LARP_4_5_like"/>
    <property type="match status" value="1"/>
</dbReference>
<dbReference type="InterPro" id="IPR035979">
    <property type="entry name" value="RBD_domain_sf"/>
</dbReference>
<dbReference type="PROSITE" id="PS50961">
    <property type="entry name" value="HTH_LA"/>
    <property type="match status" value="1"/>
</dbReference>
<reference evidence="5 6" key="1">
    <citation type="journal article" date="2007" name="Science">
        <title>Sea anemone genome reveals ancestral eumetazoan gene repertoire and genomic organization.</title>
        <authorList>
            <person name="Putnam N.H."/>
            <person name="Srivastava M."/>
            <person name="Hellsten U."/>
            <person name="Dirks B."/>
            <person name="Chapman J."/>
            <person name="Salamov A."/>
            <person name="Terry A."/>
            <person name="Shapiro H."/>
            <person name="Lindquist E."/>
            <person name="Kapitonov V.V."/>
            <person name="Jurka J."/>
            <person name="Genikhovich G."/>
            <person name="Grigoriev I.V."/>
            <person name="Lucas S.M."/>
            <person name="Steele R.E."/>
            <person name="Finnerty J.R."/>
            <person name="Technau U."/>
            <person name="Martindale M.Q."/>
            <person name="Rokhsar D.S."/>
        </authorList>
    </citation>
    <scope>NUCLEOTIDE SEQUENCE [LARGE SCALE GENOMIC DNA]</scope>
    <source>
        <strain evidence="6">CH2 X CH6</strain>
    </source>
</reference>
<dbReference type="InterPro" id="IPR036388">
    <property type="entry name" value="WH-like_DNA-bd_sf"/>
</dbReference>
<evidence type="ECO:0000313" key="5">
    <source>
        <dbReference type="EMBL" id="EDO42944.1"/>
    </source>
</evidence>
<feature type="non-terminal residue" evidence="5">
    <location>
        <position position="1"/>
    </location>
</feature>
<dbReference type="GO" id="GO:0045727">
    <property type="term" value="P:positive regulation of translation"/>
    <property type="evidence" value="ECO:0000318"/>
    <property type="project" value="GO_Central"/>
</dbReference>
<organism evidence="5 6">
    <name type="scientific">Nematostella vectensis</name>
    <name type="common">Starlet sea anemone</name>
    <dbReference type="NCBI Taxonomy" id="45351"/>
    <lineage>
        <taxon>Eukaryota</taxon>
        <taxon>Metazoa</taxon>
        <taxon>Cnidaria</taxon>
        <taxon>Anthozoa</taxon>
        <taxon>Hexacorallia</taxon>
        <taxon>Actiniaria</taxon>
        <taxon>Edwardsiidae</taxon>
        <taxon>Nematostella</taxon>
    </lineage>
</organism>
<dbReference type="PhylomeDB" id="A7S025"/>
<feature type="domain" description="HTH La-type RNA-binding" evidence="4">
    <location>
        <begin position="5"/>
        <end position="94"/>
    </location>
</feature>
<gene>
    <name evidence="5" type="ORF">NEMVEDRAFT_v1g99498</name>
</gene>
<dbReference type="eggNOG" id="KOG2591">
    <property type="taxonomic scope" value="Eukaryota"/>
</dbReference>
<evidence type="ECO:0000256" key="3">
    <source>
        <dbReference type="PROSITE-ProRule" id="PRU00332"/>
    </source>
</evidence>
<dbReference type="EMBL" id="DS469559">
    <property type="protein sequence ID" value="EDO42944.1"/>
    <property type="molecule type" value="Genomic_DNA"/>
</dbReference>
<dbReference type="GO" id="GO:0010494">
    <property type="term" value="C:cytoplasmic stress granule"/>
    <property type="evidence" value="ECO:0000318"/>
    <property type="project" value="GO_Central"/>
</dbReference>
<dbReference type="GO" id="GO:0005829">
    <property type="term" value="C:cytosol"/>
    <property type="evidence" value="ECO:0000318"/>
    <property type="project" value="GO_Central"/>
</dbReference>
<dbReference type="SMART" id="SM00715">
    <property type="entry name" value="LA"/>
    <property type="match status" value="1"/>
</dbReference>
<name>A7S025_NEMVE</name>
<evidence type="ECO:0000313" key="6">
    <source>
        <dbReference type="Proteomes" id="UP000001593"/>
    </source>
</evidence>